<dbReference type="SUPFAM" id="SSF52374">
    <property type="entry name" value="Nucleotidylyl transferase"/>
    <property type="match status" value="1"/>
</dbReference>
<keyword evidence="2" id="KW-0547">Nucleotide-binding</keyword>
<evidence type="ECO:0000313" key="4">
    <source>
        <dbReference type="EMBL" id="HJB75451.1"/>
    </source>
</evidence>
<gene>
    <name evidence="2" type="primary">tmcAL</name>
    <name evidence="4" type="ORF">IAA37_07275</name>
</gene>
<dbReference type="Gene3D" id="3.40.50.620">
    <property type="entry name" value="HUPs"/>
    <property type="match status" value="1"/>
</dbReference>
<feature type="binding site" evidence="2">
    <location>
        <begin position="11"/>
        <end position="24"/>
    </location>
    <ligand>
        <name>ATP</name>
        <dbReference type="ChEBI" id="CHEBI:30616"/>
    </ligand>
</feature>
<feature type="binding site" evidence="2">
    <location>
        <position position="106"/>
    </location>
    <ligand>
        <name>ATP</name>
        <dbReference type="ChEBI" id="CHEBI:30616"/>
    </ligand>
</feature>
<dbReference type="GO" id="GO:0006400">
    <property type="term" value="P:tRNA modification"/>
    <property type="evidence" value="ECO:0007669"/>
    <property type="project" value="UniProtKB-UniRule"/>
</dbReference>
<dbReference type="GO" id="GO:0005524">
    <property type="term" value="F:ATP binding"/>
    <property type="evidence" value="ECO:0007669"/>
    <property type="project" value="UniProtKB-KW"/>
</dbReference>
<dbReference type="Proteomes" id="UP000823877">
    <property type="component" value="Unassembled WGS sequence"/>
</dbReference>
<dbReference type="EMBL" id="DWXN01000012">
    <property type="protein sequence ID" value="HJB75451.1"/>
    <property type="molecule type" value="Genomic_DNA"/>
</dbReference>
<dbReference type="GO" id="GO:0016879">
    <property type="term" value="F:ligase activity, forming carbon-nitrogen bonds"/>
    <property type="evidence" value="ECO:0007669"/>
    <property type="project" value="UniProtKB-UniRule"/>
</dbReference>
<evidence type="ECO:0000313" key="5">
    <source>
        <dbReference type="Proteomes" id="UP000823877"/>
    </source>
</evidence>
<keyword evidence="3" id="KW-0175">Coiled coil</keyword>
<evidence type="ECO:0000256" key="3">
    <source>
        <dbReference type="SAM" id="Coils"/>
    </source>
</evidence>
<dbReference type="PANTHER" id="PTHR37825:SF1">
    <property type="entry name" value="TRNA(MET) CYTIDINE ACETATE LIGASE"/>
    <property type="match status" value="1"/>
</dbReference>
<comment type="caution">
    <text evidence="4">The sequence shown here is derived from an EMBL/GenBank/DDBJ whole genome shotgun (WGS) entry which is preliminary data.</text>
</comment>
<sequence length="358" mass="40253">MAGIFMNTGVICEFNPFHAGHKYLFEKIRESGNDKRIICVMSGNFVQRGDFAVYNKFTRAKAALQNGADLVIELPAEQALLSAEGFAKSAVMLAESLGVVDELAFGAENNNIAELKKMAEMLKDKNTQEKIKAEMKAGISYPAARKNVIQSDLLDSPNNILACEYIKETKLPCFAVKRIGKGHDSDDVAYSASQIRKTLSADETANIKNCESAFLYRLRSMTKEDFSKIADVNEGLENRLYDAAGRASSFEEFLFLVKSKRYTLSRIRRIAFRAYLGMEGIGYEVPVIRVLGFNQCGRELLSEIKKRTDKPIITKLSDCDETNLAYFQKQCRYTDLYSLAYKNPLPRGEEQRSQIVII</sequence>
<reference evidence="4" key="2">
    <citation type="submission" date="2021-04" db="EMBL/GenBank/DDBJ databases">
        <authorList>
            <person name="Gilroy R."/>
        </authorList>
    </citation>
    <scope>NUCLEOTIDE SEQUENCE</scope>
    <source>
        <strain evidence="4">CHK188-16595</strain>
    </source>
</reference>
<dbReference type="HAMAP" id="MF_01539">
    <property type="entry name" value="TmcAL"/>
    <property type="match status" value="1"/>
</dbReference>
<dbReference type="InterPro" id="IPR008513">
    <property type="entry name" value="tRNA(Met)_cyd_acetate_ligase"/>
</dbReference>
<feature type="binding site" evidence="2">
    <location>
        <position position="158"/>
    </location>
    <ligand>
        <name>ATP</name>
        <dbReference type="ChEBI" id="CHEBI:30616"/>
    </ligand>
</feature>
<comment type="similarity">
    <text evidence="2">Belongs to the TmcAL family.</text>
</comment>
<dbReference type="AlphaFoldDB" id="A0A9D2SA17"/>
<comment type="catalytic activity">
    <reaction evidence="2">
        <text>cytidine(34) in elongator tRNA(Met) + acetate + ATP = N(4)-acetylcytidine(34) in elongator tRNA(Met) + AMP + diphosphate</text>
        <dbReference type="Rhea" id="RHEA:58144"/>
        <dbReference type="Rhea" id="RHEA-COMP:10693"/>
        <dbReference type="Rhea" id="RHEA-COMP:10694"/>
        <dbReference type="ChEBI" id="CHEBI:30089"/>
        <dbReference type="ChEBI" id="CHEBI:30616"/>
        <dbReference type="ChEBI" id="CHEBI:33019"/>
        <dbReference type="ChEBI" id="CHEBI:74900"/>
        <dbReference type="ChEBI" id="CHEBI:82748"/>
        <dbReference type="ChEBI" id="CHEBI:456215"/>
    </reaction>
</comment>
<evidence type="ECO:0000256" key="1">
    <source>
        <dbReference type="ARBA" id="ARBA00022694"/>
    </source>
</evidence>
<comment type="function">
    <text evidence="2">Catalyzes the formation of N(4)-acetylcytidine (ac(4)C) at the wobble position of elongator tRNA(Met), using acetate and ATP as substrates. First activates an acetate ion to form acetyladenylate (Ac-AMP) and then transfers the acetyl group to tRNA to form ac(4)C34.</text>
</comment>
<dbReference type="EC" id="6.3.4.-" evidence="2"/>
<comment type="subcellular location">
    <subcellularLocation>
        <location evidence="2">Cytoplasm</location>
    </subcellularLocation>
</comment>
<feature type="coiled-coil region" evidence="3">
    <location>
        <begin position="105"/>
        <end position="132"/>
    </location>
</feature>
<dbReference type="InterPro" id="IPR014729">
    <property type="entry name" value="Rossmann-like_a/b/a_fold"/>
</dbReference>
<keyword evidence="2" id="KW-0820">tRNA-binding</keyword>
<dbReference type="GO" id="GO:0005737">
    <property type="term" value="C:cytoplasm"/>
    <property type="evidence" value="ECO:0007669"/>
    <property type="project" value="UniProtKB-SubCell"/>
</dbReference>
<reference evidence="4" key="1">
    <citation type="journal article" date="2021" name="PeerJ">
        <title>Extensive microbial diversity within the chicken gut microbiome revealed by metagenomics and culture.</title>
        <authorList>
            <person name="Gilroy R."/>
            <person name="Ravi A."/>
            <person name="Getino M."/>
            <person name="Pursley I."/>
            <person name="Horton D.L."/>
            <person name="Alikhan N.F."/>
            <person name="Baker D."/>
            <person name="Gharbi K."/>
            <person name="Hall N."/>
            <person name="Watson M."/>
            <person name="Adriaenssens E.M."/>
            <person name="Foster-Nyarko E."/>
            <person name="Jarju S."/>
            <person name="Secka A."/>
            <person name="Antonio M."/>
            <person name="Oren A."/>
            <person name="Chaudhuri R.R."/>
            <person name="La Ragione R."/>
            <person name="Hildebrand F."/>
            <person name="Pallen M.J."/>
        </authorList>
    </citation>
    <scope>NUCLEOTIDE SEQUENCE</scope>
    <source>
        <strain evidence="4">CHK188-16595</strain>
    </source>
</reference>
<organism evidence="4 5">
    <name type="scientific">Candidatus Eubacterium faecale</name>
    <dbReference type="NCBI Taxonomy" id="2838568"/>
    <lineage>
        <taxon>Bacteria</taxon>
        <taxon>Bacillati</taxon>
        <taxon>Bacillota</taxon>
        <taxon>Clostridia</taxon>
        <taxon>Eubacteriales</taxon>
        <taxon>Eubacteriaceae</taxon>
        <taxon>Eubacterium</taxon>
    </lineage>
</organism>
<keyword evidence="1 2" id="KW-0819">tRNA processing</keyword>
<name>A0A9D2SA17_9FIRM</name>
<keyword evidence="2" id="KW-0963">Cytoplasm</keyword>
<proteinExistence type="inferred from homology"/>
<keyword evidence="2" id="KW-0067">ATP-binding</keyword>
<accession>A0A9D2SA17</accession>
<protein>
    <recommendedName>
        <fullName evidence="2">tRNA(Met) cytidine acetate ligase</fullName>
        <ecNumber evidence="2">6.3.4.-</ecNumber>
    </recommendedName>
</protein>
<dbReference type="GO" id="GO:0000049">
    <property type="term" value="F:tRNA binding"/>
    <property type="evidence" value="ECO:0007669"/>
    <property type="project" value="UniProtKB-KW"/>
</dbReference>
<keyword evidence="2" id="KW-0694">RNA-binding</keyword>
<feature type="binding site" evidence="2">
    <location>
        <begin position="178"/>
        <end position="179"/>
    </location>
    <ligand>
        <name>ATP</name>
        <dbReference type="ChEBI" id="CHEBI:30616"/>
    </ligand>
</feature>
<evidence type="ECO:0000256" key="2">
    <source>
        <dbReference type="HAMAP-Rule" id="MF_01539"/>
    </source>
</evidence>
<dbReference type="Pfam" id="PF05636">
    <property type="entry name" value="HIGH_NTase1"/>
    <property type="match status" value="1"/>
</dbReference>
<keyword evidence="2" id="KW-0436">Ligase</keyword>
<dbReference type="PANTHER" id="PTHR37825">
    <property type="entry name" value="TRNA(MET) CYTIDINE ACETATE LIGASE"/>
    <property type="match status" value="1"/>
</dbReference>